<feature type="transmembrane region" description="Helical" evidence="4">
    <location>
        <begin position="29"/>
        <end position="56"/>
    </location>
</feature>
<evidence type="ECO:0000256" key="4">
    <source>
        <dbReference type="SAM" id="Phobius"/>
    </source>
</evidence>
<organism evidence="5 6">
    <name type="scientific">Kineosporia succinea</name>
    <dbReference type="NCBI Taxonomy" id="84632"/>
    <lineage>
        <taxon>Bacteria</taxon>
        <taxon>Bacillati</taxon>
        <taxon>Actinomycetota</taxon>
        <taxon>Actinomycetes</taxon>
        <taxon>Kineosporiales</taxon>
        <taxon>Kineosporiaceae</taxon>
        <taxon>Kineosporia</taxon>
    </lineage>
</organism>
<dbReference type="CDD" id="cd16917">
    <property type="entry name" value="HATPase_UhpB-NarQ-NarX-like"/>
    <property type="match status" value="1"/>
</dbReference>
<feature type="transmembrane region" description="Helical" evidence="4">
    <location>
        <begin position="162"/>
        <end position="186"/>
    </location>
</feature>
<accession>A0ABT9P900</accession>
<dbReference type="SUPFAM" id="SSF55874">
    <property type="entry name" value="ATPase domain of HSP90 chaperone/DNA topoisomerase II/histidine kinase"/>
    <property type="match status" value="1"/>
</dbReference>
<feature type="transmembrane region" description="Helical" evidence="4">
    <location>
        <begin position="119"/>
        <end position="142"/>
    </location>
</feature>
<dbReference type="GO" id="GO:0016301">
    <property type="term" value="F:kinase activity"/>
    <property type="evidence" value="ECO:0007669"/>
    <property type="project" value="UniProtKB-KW"/>
</dbReference>
<keyword evidence="4" id="KW-0472">Membrane</keyword>
<evidence type="ECO:0000256" key="3">
    <source>
        <dbReference type="ARBA" id="ARBA00023012"/>
    </source>
</evidence>
<evidence type="ECO:0000313" key="6">
    <source>
        <dbReference type="Proteomes" id="UP001235712"/>
    </source>
</evidence>
<feature type="transmembrane region" description="Helical" evidence="4">
    <location>
        <begin position="94"/>
        <end position="112"/>
    </location>
</feature>
<keyword evidence="6" id="KW-1185">Reference proteome</keyword>
<dbReference type="Gene3D" id="3.30.565.10">
    <property type="entry name" value="Histidine kinase-like ATPase, C-terminal domain"/>
    <property type="match status" value="1"/>
</dbReference>
<feature type="transmembrane region" description="Helical" evidence="4">
    <location>
        <begin position="68"/>
        <end position="88"/>
    </location>
</feature>
<evidence type="ECO:0000313" key="5">
    <source>
        <dbReference type="EMBL" id="MDP9829176.1"/>
    </source>
</evidence>
<dbReference type="InterPro" id="IPR036890">
    <property type="entry name" value="HATPase_C_sf"/>
</dbReference>
<dbReference type="RefSeq" id="WP_307247122.1">
    <property type="nucleotide sequence ID" value="NZ_JAUSQZ010000001.1"/>
</dbReference>
<reference evidence="5 6" key="1">
    <citation type="submission" date="2023-07" db="EMBL/GenBank/DDBJ databases">
        <title>Sequencing the genomes of 1000 actinobacteria strains.</title>
        <authorList>
            <person name="Klenk H.-P."/>
        </authorList>
    </citation>
    <scope>NUCLEOTIDE SEQUENCE [LARGE SCALE GENOMIC DNA]</scope>
    <source>
        <strain evidence="5 6">DSM 44388</strain>
    </source>
</reference>
<dbReference type="InterPro" id="IPR050482">
    <property type="entry name" value="Sensor_HK_TwoCompSys"/>
</dbReference>
<name>A0ABT9P900_9ACTN</name>
<dbReference type="EMBL" id="JAUSQZ010000001">
    <property type="protein sequence ID" value="MDP9829176.1"/>
    <property type="molecule type" value="Genomic_DNA"/>
</dbReference>
<comment type="caution">
    <text evidence="5">The sequence shown here is derived from an EMBL/GenBank/DDBJ whole genome shotgun (WGS) entry which is preliminary data.</text>
</comment>
<keyword evidence="4" id="KW-0812">Transmembrane</keyword>
<keyword evidence="3" id="KW-0902">Two-component regulatory system</keyword>
<protein>
    <submittedName>
        <fullName evidence="5">Two-component sensor histidine kinase</fullName>
    </submittedName>
</protein>
<keyword evidence="1" id="KW-0808">Transferase</keyword>
<sequence length="397" mass="42090">MVQSVVPDAVVHGAVPRLVPPGQPGVQSAAVLALGRAILVTRMVAALLYAAAALALSGPDTASLMRYAVPFGIIAVVTLAELLVLPRVSSGPPRVGLVMADSAVAFLVFLLWTADPVYVIYQAGAAALAGALLGLNGTPLWIGQAVQAGATCWVVLSDKIAPVPTTLVLICAPAVIVGAGASAVTLSQLVRDRLNRDLDPAQPVPLIYDRAVHTLRAVSLSWLRLPLPRRQARLADDLARSLTQDTVAALQEATRPVSGVRFDYPGKEFTEALSLLCREWEDATHLSIGTDLPPVWLRVPVRHQLALIVDDALANVADHARATRAQVELAERRQTVTLIIKDNGRGFTVPTDPGTLRGGDYEGICRMISRSAYLGANLTITTAPYSGTEIKVRMSGR</sequence>
<gene>
    <name evidence="5" type="ORF">J2S57_004925</name>
</gene>
<keyword evidence="4" id="KW-1133">Transmembrane helix</keyword>
<dbReference type="Proteomes" id="UP001235712">
    <property type="component" value="Unassembled WGS sequence"/>
</dbReference>
<dbReference type="PANTHER" id="PTHR24421">
    <property type="entry name" value="NITRATE/NITRITE SENSOR PROTEIN NARX-RELATED"/>
    <property type="match status" value="1"/>
</dbReference>
<keyword evidence="2 5" id="KW-0418">Kinase</keyword>
<proteinExistence type="predicted"/>
<evidence type="ECO:0000256" key="2">
    <source>
        <dbReference type="ARBA" id="ARBA00022777"/>
    </source>
</evidence>
<evidence type="ECO:0000256" key="1">
    <source>
        <dbReference type="ARBA" id="ARBA00022679"/>
    </source>
</evidence>